<keyword evidence="4" id="KW-0862">Zinc</keyword>
<dbReference type="GO" id="GO:0000166">
    <property type="term" value="F:nucleotide binding"/>
    <property type="evidence" value="ECO:0007669"/>
    <property type="project" value="InterPro"/>
</dbReference>
<dbReference type="Pfam" id="PF00107">
    <property type="entry name" value="ADH_zinc_N"/>
    <property type="match status" value="1"/>
</dbReference>
<dbReference type="InterPro" id="IPR036291">
    <property type="entry name" value="NAD(P)-bd_dom_sf"/>
</dbReference>
<dbReference type="SMART" id="SM00829">
    <property type="entry name" value="PKS_ER"/>
    <property type="match status" value="1"/>
</dbReference>
<comment type="cofactor">
    <cofactor evidence="1">
        <name>Zn(2+)</name>
        <dbReference type="ChEBI" id="CHEBI:29105"/>
    </cofactor>
</comment>
<evidence type="ECO:0000259" key="6">
    <source>
        <dbReference type="SMART" id="SM00829"/>
    </source>
</evidence>
<organism evidence="7">
    <name type="scientific">Curvibacter symbiont subsp. Hydra magnipapillata</name>
    <dbReference type="NCBI Taxonomy" id="667019"/>
    <lineage>
        <taxon>Bacteria</taxon>
        <taxon>Pseudomonadati</taxon>
        <taxon>Pseudomonadota</taxon>
        <taxon>Betaproteobacteria</taxon>
        <taxon>Burkholderiales</taxon>
        <taxon>Comamonadaceae</taxon>
        <taxon>Curvibacter</taxon>
    </lineage>
</organism>
<evidence type="ECO:0000313" key="7">
    <source>
        <dbReference type="EMBL" id="CBA31295.1"/>
    </source>
</evidence>
<gene>
    <name evidence="7" type="ORF">Csp_F36800</name>
</gene>
<dbReference type="Gene3D" id="3.90.180.10">
    <property type="entry name" value="Medium-chain alcohol dehydrogenases, catalytic domain"/>
    <property type="match status" value="2"/>
</dbReference>
<accession>C9YDI3</accession>
<dbReference type="InterPro" id="IPR020843">
    <property type="entry name" value="ER"/>
</dbReference>
<keyword evidence="3" id="KW-0479">Metal-binding</keyword>
<dbReference type="Gene3D" id="3.40.50.720">
    <property type="entry name" value="NAD(P)-binding Rossmann-like Domain"/>
    <property type="match status" value="2"/>
</dbReference>
<evidence type="ECO:0000256" key="3">
    <source>
        <dbReference type="ARBA" id="ARBA00022723"/>
    </source>
</evidence>
<feature type="domain" description="Enoyl reductase (ER)" evidence="6">
    <location>
        <begin position="75"/>
        <end position="361"/>
    </location>
</feature>
<evidence type="ECO:0000256" key="5">
    <source>
        <dbReference type="ARBA" id="ARBA00023002"/>
    </source>
</evidence>
<dbReference type="Pfam" id="PF01408">
    <property type="entry name" value="GFO_IDH_MocA"/>
    <property type="match status" value="1"/>
</dbReference>
<dbReference type="Pfam" id="PF22725">
    <property type="entry name" value="GFO_IDH_MocA_C3"/>
    <property type="match status" value="1"/>
</dbReference>
<reference evidence="7" key="1">
    <citation type="journal article" date="2010" name="Nature">
        <title>The Dynamic genome of Hydra.</title>
        <authorList>
            <person name="Chapman J.A."/>
            <person name="Kirkness E.F."/>
            <person name="Simakov O."/>
            <person name="Hampson S.E."/>
            <person name="Mitros T."/>
            <person name="Weinmaier T."/>
            <person name="Rattei T."/>
            <person name="Balasubramanian P.G."/>
            <person name="Borman J."/>
            <person name="Busam D."/>
            <person name="Disbennett K."/>
            <person name="Pfannkoch C."/>
            <person name="Sumin N."/>
            <person name="Sutton G."/>
            <person name="Viswanathan L."/>
            <person name="Walenz B."/>
            <person name="Goodstein D.M."/>
            <person name="Hellsten U."/>
            <person name="Kawashima T."/>
            <person name="Prochnik S.E."/>
            <person name="Putnam N.H."/>
            <person name="Shu S."/>
            <person name="Blumberg B."/>
            <person name="Dana C.E."/>
            <person name="Gee L."/>
            <person name="Kibler D.F."/>
            <person name="Law L."/>
            <person name="Lindgens D."/>
            <person name="Martinez D.E."/>
            <person name="Peng J."/>
            <person name="Wigge P.A."/>
            <person name="Bertulat B."/>
            <person name="Guder C."/>
            <person name="Nakamura Y."/>
            <person name="Ozbek S."/>
            <person name="Watanabe H."/>
            <person name="Khalturin K."/>
            <person name="Hemmrich G."/>
            <person name="Franke A."/>
            <person name="Augustin R."/>
            <person name="Fraune S."/>
            <person name="Hayakawa E."/>
            <person name="Hayakawa S."/>
            <person name="Hirose M."/>
            <person name="Hwang J."/>
            <person name="Ikeo K."/>
            <person name="Nishimiya-Fujisawa C."/>
            <person name="Ogura A."/>
            <person name="Takahashi T."/>
            <person name="Steinmetz P.R."/>
            <person name="Zhang X."/>
            <person name="Aufschnaiter R."/>
            <person name="Eder M.K."/>
            <person name="Gorny A.K."/>
            <person name="Salvenmoser W."/>
            <person name="Heimberg A.M."/>
            <person name="Wheeler B.M."/>
            <person name="Peterson K.J."/>
            <person name="Boettger A."/>
            <person name="Tischler P."/>
            <person name="Wolf A."/>
            <person name="Gojobori T."/>
            <person name="Remington K.A."/>
            <person name="Strausberg R.L."/>
            <person name="Venter J."/>
            <person name="Technau U."/>
            <person name="Hobmayer B."/>
            <person name="Bosch T.C."/>
            <person name="Holstein T.W."/>
            <person name="Fujisawa T."/>
            <person name="Bode H.R."/>
            <person name="David C.N."/>
            <person name="Rokhsar D.S."/>
            <person name="Steele R.E."/>
        </authorList>
    </citation>
    <scope>NUCLEOTIDE SEQUENCE</scope>
</reference>
<keyword evidence="5 7" id="KW-0560">Oxidoreductase</keyword>
<dbReference type="SUPFAM" id="SSF50129">
    <property type="entry name" value="GroES-like"/>
    <property type="match status" value="1"/>
</dbReference>
<dbReference type="InterPro" id="IPR013149">
    <property type="entry name" value="ADH-like_C"/>
</dbReference>
<dbReference type="SUPFAM" id="SSF51735">
    <property type="entry name" value="NAD(P)-binding Rossmann-fold domains"/>
    <property type="match status" value="2"/>
</dbReference>
<comment type="similarity">
    <text evidence="2">Belongs to the zinc-containing alcohol dehydrogenase family.</text>
</comment>
<dbReference type="SUPFAM" id="SSF55347">
    <property type="entry name" value="Glyceraldehyde-3-phosphate dehydrogenase-like, C-terminal domain"/>
    <property type="match status" value="1"/>
</dbReference>
<dbReference type="AlphaFoldDB" id="C9YDI3"/>
<dbReference type="Gene3D" id="3.30.360.10">
    <property type="entry name" value="Dihydrodipicolinate Reductase, domain 2"/>
    <property type="match status" value="1"/>
</dbReference>
<evidence type="ECO:0000256" key="1">
    <source>
        <dbReference type="ARBA" id="ARBA00001947"/>
    </source>
</evidence>
<dbReference type="CDD" id="cd08255">
    <property type="entry name" value="2-desacetyl-2-hydroxyethyl_bacteriochlorophyllide_like"/>
    <property type="match status" value="1"/>
</dbReference>
<evidence type="ECO:0000256" key="2">
    <source>
        <dbReference type="ARBA" id="ARBA00008072"/>
    </source>
</evidence>
<evidence type="ECO:0000256" key="4">
    <source>
        <dbReference type="ARBA" id="ARBA00022833"/>
    </source>
</evidence>
<dbReference type="PANTHER" id="PTHR43350">
    <property type="entry name" value="NAD-DEPENDENT ALCOHOL DEHYDROGENASE"/>
    <property type="match status" value="1"/>
</dbReference>
<dbReference type="InterPro" id="IPR055170">
    <property type="entry name" value="GFO_IDH_MocA-like_dom"/>
</dbReference>
<proteinExistence type="inferred from homology"/>
<dbReference type="InterPro" id="IPR011032">
    <property type="entry name" value="GroES-like_sf"/>
</dbReference>
<dbReference type="PANTHER" id="PTHR43350:SF19">
    <property type="entry name" value="D-GULOSIDE 3-DEHYDROGENASE"/>
    <property type="match status" value="1"/>
</dbReference>
<dbReference type="GO" id="GO:0046872">
    <property type="term" value="F:metal ion binding"/>
    <property type="evidence" value="ECO:0007669"/>
    <property type="project" value="UniProtKB-KW"/>
</dbReference>
<dbReference type="GO" id="GO:0016491">
    <property type="term" value="F:oxidoreductase activity"/>
    <property type="evidence" value="ECO:0007669"/>
    <property type="project" value="UniProtKB-KW"/>
</dbReference>
<dbReference type="EMBL" id="FN543106">
    <property type="protein sequence ID" value="CBA31295.1"/>
    <property type="molecule type" value="Genomic_DNA"/>
</dbReference>
<name>C9YDI3_CURXX</name>
<sequence>MKQVLQNMANGVTSVVEAPAPEGQSGHLLIHTRCSLISAGTERMLVDFGRASYLDKARKQPEKVKMVLEKVQTDGLLTTIEAVQSKLAQPLPLGYCNVGVVADVGAGAEHFAVGDRVVSNGPHADLVRVPKNLCARIPDAVDDESAAFVVLASIGLQGIRLAQPTLGEAFVVTGAGLIGLLAVQLLRAQGCRVLAIDFDETKLALARSFGAVTCNPGLGEDPVAAGMAFSRGHGVDGVIITASTKESTPVTQAARMSRKRGRIVLVGVTGLELQRADFYEKELSFQVSCSYGPGRYDPQYEARGNDYPLGFVRWTEQRNFEAVLDMLASGQLQVASLISHRFAFEDAPSAYEALASGGGGLGMLLQYTSPAKQRDVRSVTLNAAARFEAGRPVLGMVGAGNYASRILIPAFKNAGAQFHTVVSSAGISGVIHGERAGFSVASTDVAAMLAEPAINAVVLVTRHDSHAGLSLDALRAGKHVFVEKPLALHMAEVDDLQAAYSQALTQGAGRQLMVGFNRRFAPQVRKMKALLATVSQPKSFIITVNAGAIPASHWTQDDAVGGGRIIGEACHFIDLMRHLAGAPIVSMQARCMGEAAGVEVAQDKASITLGFADGSFGTILYLANGASSFAKERIEVFVAQRVLQLDNFRKLKGFGWPGFSSMNLWRQDKGQRGCAEAFLQAVQTGVPAIPSDELFEVARATLSVAALLRHQDNAGSR</sequence>
<protein>
    <recommendedName>
        <fullName evidence="6">Enoyl reductase (ER) domain-containing protein</fullName>
    </recommendedName>
</protein>
<dbReference type="InterPro" id="IPR000683">
    <property type="entry name" value="Gfo/Idh/MocA-like_OxRdtase_N"/>
</dbReference>